<feature type="compositionally biased region" description="Polar residues" evidence="1">
    <location>
        <begin position="99"/>
        <end position="110"/>
    </location>
</feature>
<evidence type="ECO:0000313" key="2">
    <source>
        <dbReference type="EMBL" id="KAK9814568.1"/>
    </source>
</evidence>
<organism evidence="2 3">
    <name type="scientific">[Myrmecia] bisecta</name>
    <dbReference type="NCBI Taxonomy" id="41462"/>
    <lineage>
        <taxon>Eukaryota</taxon>
        <taxon>Viridiplantae</taxon>
        <taxon>Chlorophyta</taxon>
        <taxon>core chlorophytes</taxon>
        <taxon>Trebouxiophyceae</taxon>
        <taxon>Trebouxiales</taxon>
        <taxon>Trebouxiaceae</taxon>
        <taxon>Myrmecia</taxon>
    </lineage>
</organism>
<gene>
    <name evidence="2" type="ORF">WJX72_007959</name>
</gene>
<accession>A0AAW1Q269</accession>
<feature type="compositionally biased region" description="Basic and acidic residues" evidence="1">
    <location>
        <begin position="10"/>
        <end position="22"/>
    </location>
</feature>
<protein>
    <submittedName>
        <fullName evidence="2">Uncharacterized protein</fullName>
    </submittedName>
</protein>
<reference evidence="2 3" key="1">
    <citation type="journal article" date="2024" name="Nat. Commun.">
        <title>Phylogenomics reveals the evolutionary origins of lichenization in chlorophyte algae.</title>
        <authorList>
            <person name="Puginier C."/>
            <person name="Libourel C."/>
            <person name="Otte J."/>
            <person name="Skaloud P."/>
            <person name="Haon M."/>
            <person name="Grisel S."/>
            <person name="Petersen M."/>
            <person name="Berrin J.G."/>
            <person name="Delaux P.M."/>
            <person name="Dal Grande F."/>
            <person name="Keller J."/>
        </authorList>
    </citation>
    <scope>NUCLEOTIDE SEQUENCE [LARGE SCALE GENOMIC DNA]</scope>
    <source>
        <strain evidence="2 3">SAG 2043</strain>
    </source>
</reference>
<sequence>MGQVDVVKPTAERSEEDRERYGRSARFAPGGTECKQYSLDRLFLQRPWQAGTTYAWSSDAERRIVWKGKSGPGKRLQDVCLKCMGETGPVSALDDRSPHSTGSIPESSSLPGPDTPEMTTHMHGNDTGAHAGNLLFLAEASQRPAQEDLANMALDLAIMEIDLLKREQALEIKRQKGEGLLADQVAQRKAELSGCQMRIAQCLETISPLQREMDDVLAQGEAEYKRRNAAGTNPEDVAPPSQEITARYFHLSMQLRDYERELHDAKHATDAVAADLEQLRHRKRAWDKDTMTVEKLREEVAAHKDHLRARLERAGLV</sequence>
<proteinExistence type="predicted"/>
<feature type="region of interest" description="Disordered" evidence="1">
    <location>
        <begin position="89"/>
        <end position="126"/>
    </location>
</feature>
<name>A0AAW1Q269_9CHLO</name>
<feature type="region of interest" description="Disordered" evidence="1">
    <location>
        <begin position="1"/>
        <end position="28"/>
    </location>
</feature>
<evidence type="ECO:0000313" key="3">
    <source>
        <dbReference type="Proteomes" id="UP001489004"/>
    </source>
</evidence>
<evidence type="ECO:0000256" key="1">
    <source>
        <dbReference type="SAM" id="MobiDB-lite"/>
    </source>
</evidence>
<dbReference type="Proteomes" id="UP001489004">
    <property type="component" value="Unassembled WGS sequence"/>
</dbReference>
<keyword evidence="3" id="KW-1185">Reference proteome</keyword>
<comment type="caution">
    <text evidence="2">The sequence shown here is derived from an EMBL/GenBank/DDBJ whole genome shotgun (WGS) entry which is preliminary data.</text>
</comment>
<dbReference type="EMBL" id="JALJOR010000007">
    <property type="protein sequence ID" value="KAK9814568.1"/>
    <property type="molecule type" value="Genomic_DNA"/>
</dbReference>
<dbReference type="AlphaFoldDB" id="A0AAW1Q269"/>